<comment type="caution">
    <text evidence="4">The sequence shown here is derived from an EMBL/GenBank/DDBJ whole genome shotgun (WGS) entry which is preliminary data.</text>
</comment>
<dbReference type="Proteomes" id="UP000281647">
    <property type="component" value="Unassembled WGS sequence"/>
</dbReference>
<name>A0A432VAK0_9HYPH</name>
<dbReference type="Pfam" id="PF05378">
    <property type="entry name" value="Hydant_A_N"/>
    <property type="match status" value="1"/>
</dbReference>
<dbReference type="Pfam" id="PF19278">
    <property type="entry name" value="Hydant_A_C"/>
    <property type="match status" value="1"/>
</dbReference>
<feature type="domain" description="Acetophenone carboxylase-like C-terminal" evidence="3">
    <location>
        <begin position="525"/>
        <end position="696"/>
    </location>
</feature>
<feature type="domain" description="Hydantoinase/oxoprolinase N-terminal" evidence="2">
    <location>
        <begin position="11"/>
        <end position="188"/>
    </location>
</feature>
<proteinExistence type="predicted"/>
<protein>
    <submittedName>
        <fullName evidence="4">Hydantoinase/oxoprolinase family protein</fullName>
    </submittedName>
</protein>
<dbReference type="GO" id="GO:0017168">
    <property type="term" value="F:5-oxoprolinase (ATP-hydrolyzing) activity"/>
    <property type="evidence" value="ECO:0007669"/>
    <property type="project" value="TreeGrafter"/>
</dbReference>
<dbReference type="PANTHER" id="PTHR11365">
    <property type="entry name" value="5-OXOPROLINASE RELATED"/>
    <property type="match status" value="1"/>
</dbReference>
<organism evidence="4 5">
    <name type="scientific">Borborobacter arsenicus</name>
    <dbReference type="NCBI Taxonomy" id="1851146"/>
    <lineage>
        <taxon>Bacteria</taxon>
        <taxon>Pseudomonadati</taxon>
        <taxon>Pseudomonadota</taxon>
        <taxon>Alphaproteobacteria</taxon>
        <taxon>Hyphomicrobiales</taxon>
        <taxon>Phyllobacteriaceae</taxon>
        <taxon>Borborobacter</taxon>
    </lineage>
</organism>
<gene>
    <name evidence="4" type="ORF">EET67_03365</name>
</gene>
<reference evidence="4 5" key="1">
    <citation type="submission" date="2018-11" db="EMBL/GenBank/DDBJ databases">
        <title>Pseudaminobacter arsenicus sp. nov., an arsenic-resistant bacterium isolated from arsenic-rich aquifers.</title>
        <authorList>
            <person name="Mu Y."/>
        </authorList>
    </citation>
    <scope>NUCLEOTIDE SEQUENCE [LARGE SCALE GENOMIC DNA]</scope>
    <source>
        <strain evidence="4 5">CB3</strain>
    </source>
</reference>
<dbReference type="InterPro" id="IPR002821">
    <property type="entry name" value="Hydantoinase_A"/>
</dbReference>
<dbReference type="Gene3D" id="3.30.420.40">
    <property type="match status" value="1"/>
</dbReference>
<evidence type="ECO:0000313" key="4">
    <source>
        <dbReference type="EMBL" id="RUM99218.1"/>
    </source>
</evidence>
<feature type="domain" description="Hydantoinase A/oxoprolinase" evidence="1">
    <location>
        <begin position="209"/>
        <end position="508"/>
    </location>
</feature>
<evidence type="ECO:0000313" key="5">
    <source>
        <dbReference type="Proteomes" id="UP000281647"/>
    </source>
</evidence>
<dbReference type="InterPro" id="IPR008040">
    <property type="entry name" value="Hydant_A_N"/>
</dbReference>
<dbReference type="Pfam" id="PF01968">
    <property type="entry name" value="Hydantoinase_A"/>
    <property type="match status" value="1"/>
</dbReference>
<accession>A0A432VAK0</accession>
<dbReference type="InterPro" id="IPR043129">
    <property type="entry name" value="ATPase_NBD"/>
</dbReference>
<evidence type="ECO:0000259" key="2">
    <source>
        <dbReference type="Pfam" id="PF05378"/>
    </source>
</evidence>
<evidence type="ECO:0000259" key="3">
    <source>
        <dbReference type="Pfam" id="PF19278"/>
    </source>
</evidence>
<evidence type="ECO:0000259" key="1">
    <source>
        <dbReference type="Pfam" id="PF01968"/>
    </source>
</evidence>
<dbReference type="GO" id="GO:0005829">
    <property type="term" value="C:cytosol"/>
    <property type="evidence" value="ECO:0007669"/>
    <property type="project" value="TreeGrafter"/>
</dbReference>
<sequence length="702" mass="75951">MLDRTEQGGCRVGIDIGGTFTDLVVVNSKGETFTKKVSSTADNYARAIIEGLAGVLDPAGLTLNQITEFLHGTTVGSNTILELKGARIGLITTKGFRDVLEIRNLRMPKLYDLRWDKPAPLVERYLRLGINERIDAAGNVTIPLARADIEAAVERLLAEKVEGIAVCLLNSYANPVHERMVAETIRKMAPDLPISVSSDILPQMKEYERTSTTVVNAYIMPIVASYLKNLGDTLKSQGMKAPILLMQSNGGLTTAQEASEKPVNIVESGPAAGVVGAVRRAVECGHHNIISFDMGGTTAKASVAEEGKFVLSQQYSVGGGIMISSRLLTGGGYLLAVPAIDVAEVGAGGGSIVWIDAAGSMQIGPESAGANPGPLCYDRGGDRPTVTDANVLLGYINPHYLVGGELKLNAARSHQFYEELLAKPLGIDVTTAAYGARQIAISNMIRAIKAVSSERGRDPRNFTLFALGGNGALFAAGMAQELGIKTIMVPPSAGLFSAYGLLYADVEHYYTETMRDLLRDVSPQAWQTGWQSLEDRAREQLRADGFGEDEVEIQRFASMRYKGQTFEISIPIPNGALTPERVLEIEDTFGAEHERTYGHRASFDEPVQLISIQVAGLAARNQTQKPGKPQRHDGDLHTEQQPRKAYFGREHGWLETAILPRTALTAPRRGPCIIEEYDTTCVVPPEATARLDDKHNIIITLD</sequence>
<dbReference type="GO" id="GO:0006749">
    <property type="term" value="P:glutathione metabolic process"/>
    <property type="evidence" value="ECO:0007669"/>
    <property type="project" value="TreeGrafter"/>
</dbReference>
<dbReference type="EMBL" id="RKST01000002">
    <property type="protein sequence ID" value="RUM99218.1"/>
    <property type="molecule type" value="Genomic_DNA"/>
</dbReference>
<dbReference type="InterPro" id="IPR049517">
    <property type="entry name" value="ACX-like_C"/>
</dbReference>
<dbReference type="OrthoDB" id="9759608at2"/>
<dbReference type="SUPFAM" id="SSF53067">
    <property type="entry name" value="Actin-like ATPase domain"/>
    <property type="match status" value="1"/>
</dbReference>
<dbReference type="RefSeq" id="WP_128624210.1">
    <property type="nucleotide sequence ID" value="NZ_ML133508.1"/>
</dbReference>
<dbReference type="PANTHER" id="PTHR11365:SF23">
    <property type="entry name" value="HYPOTHETICAL 5-OXOPROLINASE (EUROFUNG)-RELATED"/>
    <property type="match status" value="1"/>
</dbReference>
<dbReference type="AlphaFoldDB" id="A0A432VAK0"/>
<keyword evidence="5" id="KW-1185">Reference proteome</keyword>
<dbReference type="InterPro" id="IPR045079">
    <property type="entry name" value="Oxoprolinase-like"/>
</dbReference>